<dbReference type="GO" id="GO:0004467">
    <property type="term" value="F:long-chain fatty acid-CoA ligase activity"/>
    <property type="evidence" value="ECO:0007669"/>
    <property type="project" value="TreeGrafter"/>
</dbReference>
<keyword evidence="5" id="KW-0436">Ligase</keyword>
<dbReference type="InterPro" id="IPR042099">
    <property type="entry name" value="ANL_N_sf"/>
</dbReference>
<protein>
    <submittedName>
        <fullName evidence="5">Long-chain fatty acid--CoA ligase</fullName>
    </submittedName>
</protein>
<dbReference type="RefSeq" id="WP_202855634.1">
    <property type="nucleotide sequence ID" value="NZ_JAEUGD010000023.1"/>
</dbReference>
<dbReference type="SUPFAM" id="SSF56801">
    <property type="entry name" value="Acetyl-CoA synthetase-like"/>
    <property type="match status" value="1"/>
</dbReference>
<evidence type="ECO:0000256" key="3">
    <source>
        <dbReference type="SAM" id="Coils"/>
    </source>
</evidence>
<evidence type="ECO:0000313" key="6">
    <source>
        <dbReference type="Proteomes" id="UP000614216"/>
    </source>
</evidence>
<feature type="domain" description="AMP-dependent synthetase/ligase" evidence="4">
    <location>
        <begin position="13"/>
        <end position="413"/>
    </location>
</feature>
<dbReference type="PANTHER" id="PTHR43272:SF33">
    <property type="entry name" value="AMP-BINDING DOMAIN-CONTAINING PROTEIN-RELATED"/>
    <property type="match status" value="1"/>
</dbReference>
<evidence type="ECO:0000259" key="4">
    <source>
        <dbReference type="Pfam" id="PF00501"/>
    </source>
</evidence>
<proteinExistence type="predicted"/>
<dbReference type="AlphaFoldDB" id="A0A937KDC0"/>
<keyword evidence="6" id="KW-1185">Reference proteome</keyword>
<dbReference type="Proteomes" id="UP000614216">
    <property type="component" value="Unassembled WGS sequence"/>
</dbReference>
<dbReference type="Pfam" id="PF23562">
    <property type="entry name" value="AMP-binding_C_3"/>
    <property type="match status" value="1"/>
</dbReference>
<dbReference type="PRINTS" id="PR00154">
    <property type="entry name" value="AMPBINDING"/>
</dbReference>
<dbReference type="InterPro" id="IPR020459">
    <property type="entry name" value="AMP-binding"/>
</dbReference>
<dbReference type="CDD" id="cd05907">
    <property type="entry name" value="VL_LC_FACS_like"/>
    <property type="match status" value="1"/>
</dbReference>
<evidence type="ECO:0000256" key="1">
    <source>
        <dbReference type="ARBA" id="ARBA00022741"/>
    </source>
</evidence>
<dbReference type="PANTHER" id="PTHR43272">
    <property type="entry name" value="LONG-CHAIN-FATTY-ACID--COA LIGASE"/>
    <property type="match status" value="1"/>
</dbReference>
<dbReference type="GO" id="GO:0005524">
    <property type="term" value="F:ATP binding"/>
    <property type="evidence" value="ECO:0007669"/>
    <property type="project" value="UniProtKB-KW"/>
</dbReference>
<sequence>MEITRIFDVLDFQLADRPKQDALANKVDGRWVKYSTSEIVEIVNQLSTGLLEMGVKEGDKIAIASFNRPEWVFADYAILQIGAINVPMYPNSTADDYAFIMQHAEVKLVFTGDFEVTAKINEAKQSLEHELQVYCFDEIEAASFWKRMMKPVTEQSLLKIKDLRASITYEDLATIIYTSGTTGSPKGVMLSHKNILSNADSVCDAFAIGGPEHRTISFLPLSHIFERTALYTYMQMGVSIYYAESMDTLGENLKEVKPHFFATVPRLLEKVYEKIVSKGYELHGLKKSLFFWALELAKKFELGKNQGAWFNFQLKLANKIIFNKWREALGGNVQFIISGGAALQPSLANIFWAAQVKVLEAYGLTETSPGISFSRLDAIKIGCVGPMLKGVQVKIAEDGEILAKGDNVMMGYYKRPEATAEVIDQDGWFHTGDIGEIVDGKFLKVTDRKKEMFKTSGGKYIAPQPIENKMVESLMIDQVMVVGESRKFPAALIVPNFEKMEDYCHRHHITYTTPAEMILNEKIIQKYQEEVDHANEEFAQYEKIKKFRLLAQPWSIEKGEMTPKLSLKRKIIKQHYQYEIDKIYEGV</sequence>
<dbReference type="Pfam" id="PF00501">
    <property type="entry name" value="AMP-binding"/>
    <property type="match status" value="1"/>
</dbReference>
<dbReference type="EMBL" id="JAEUGD010000023">
    <property type="protein sequence ID" value="MBL6446088.1"/>
    <property type="molecule type" value="Genomic_DNA"/>
</dbReference>
<evidence type="ECO:0000256" key="2">
    <source>
        <dbReference type="ARBA" id="ARBA00022840"/>
    </source>
</evidence>
<gene>
    <name evidence="5" type="ORF">JMN32_07205</name>
</gene>
<dbReference type="InterPro" id="IPR020845">
    <property type="entry name" value="AMP-binding_CS"/>
</dbReference>
<dbReference type="Gene3D" id="3.40.50.12780">
    <property type="entry name" value="N-terminal domain of ligase-like"/>
    <property type="match status" value="1"/>
</dbReference>
<accession>A0A937KDC0</accession>
<keyword evidence="2" id="KW-0067">ATP-binding</keyword>
<keyword evidence="3" id="KW-0175">Coiled coil</keyword>
<comment type="caution">
    <text evidence="5">The sequence shown here is derived from an EMBL/GenBank/DDBJ whole genome shotgun (WGS) entry which is preliminary data.</text>
</comment>
<dbReference type="GO" id="GO:0016020">
    <property type="term" value="C:membrane"/>
    <property type="evidence" value="ECO:0007669"/>
    <property type="project" value="TreeGrafter"/>
</dbReference>
<dbReference type="PROSITE" id="PS00455">
    <property type="entry name" value="AMP_BINDING"/>
    <property type="match status" value="1"/>
</dbReference>
<organism evidence="5 6">
    <name type="scientific">Fulvivirga marina</name>
    <dbReference type="NCBI Taxonomy" id="2494733"/>
    <lineage>
        <taxon>Bacteria</taxon>
        <taxon>Pseudomonadati</taxon>
        <taxon>Bacteroidota</taxon>
        <taxon>Cytophagia</taxon>
        <taxon>Cytophagales</taxon>
        <taxon>Fulvivirgaceae</taxon>
        <taxon>Fulvivirga</taxon>
    </lineage>
</organism>
<evidence type="ECO:0000313" key="5">
    <source>
        <dbReference type="EMBL" id="MBL6446088.1"/>
    </source>
</evidence>
<dbReference type="InterPro" id="IPR000873">
    <property type="entry name" value="AMP-dep_synth/lig_dom"/>
</dbReference>
<name>A0A937KDC0_9BACT</name>
<keyword evidence="1" id="KW-0547">Nucleotide-binding</keyword>
<reference evidence="5" key="1">
    <citation type="submission" date="2021-01" db="EMBL/GenBank/DDBJ databases">
        <title>Fulvivirga kasyanovii gen. nov., sp nov., a novel member of the phylum Bacteroidetes isolated from seawater in a mussel farm.</title>
        <authorList>
            <person name="Zhao L.-H."/>
            <person name="Wang Z.-J."/>
        </authorList>
    </citation>
    <scope>NUCLEOTIDE SEQUENCE</scope>
    <source>
        <strain evidence="5">29W222</strain>
    </source>
</reference>
<feature type="coiled-coil region" evidence="3">
    <location>
        <begin position="517"/>
        <end position="544"/>
    </location>
</feature>